<dbReference type="GO" id="GO:0008270">
    <property type="term" value="F:zinc ion binding"/>
    <property type="evidence" value="ECO:0007669"/>
    <property type="project" value="InterPro"/>
</dbReference>
<dbReference type="EMBL" id="PREU01000027">
    <property type="protein sequence ID" value="PPA72548.1"/>
    <property type="molecule type" value="Genomic_DNA"/>
</dbReference>
<dbReference type="CDD" id="cd00085">
    <property type="entry name" value="HNHc"/>
    <property type="match status" value="1"/>
</dbReference>
<name>A0A2S5GHW0_9BURK</name>
<dbReference type="Proteomes" id="UP000239990">
    <property type="component" value="Unassembled WGS sequence"/>
</dbReference>
<dbReference type="GO" id="GO:0004519">
    <property type="term" value="F:endonuclease activity"/>
    <property type="evidence" value="ECO:0007669"/>
    <property type="project" value="UniProtKB-KW"/>
</dbReference>
<dbReference type="Gene3D" id="1.10.30.50">
    <property type="match status" value="1"/>
</dbReference>
<reference evidence="2 3" key="1">
    <citation type="submission" date="2018-02" db="EMBL/GenBank/DDBJ databases">
        <title>Draft Genome of Achromobacter spanius stain 6.</title>
        <authorList>
            <person name="Gunasekera T.S."/>
            <person name="Radwan O."/>
            <person name="Ruiz O.N."/>
        </authorList>
    </citation>
    <scope>NUCLEOTIDE SEQUENCE [LARGE SCALE GENOMIC DNA]</scope>
    <source>
        <strain evidence="2 3">6</strain>
    </source>
</reference>
<dbReference type="InterPro" id="IPR002711">
    <property type="entry name" value="HNH"/>
</dbReference>
<comment type="caution">
    <text evidence="2">The sequence shown here is derived from an EMBL/GenBank/DDBJ whole genome shotgun (WGS) entry which is preliminary data.</text>
</comment>
<dbReference type="GO" id="GO:0003676">
    <property type="term" value="F:nucleic acid binding"/>
    <property type="evidence" value="ECO:0007669"/>
    <property type="project" value="InterPro"/>
</dbReference>
<accession>A0A2S5GHW0</accession>
<dbReference type="RefSeq" id="WP_104145970.1">
    <property type="nucleotide sequence ID" value="NZ_PREU01000027.1"/>
</dbReference>
<organism evidence="2 3">
    <name type="scientific">Achromobacter spanius</name>
    <dbReference type="NCBI Taxonomy" id="217203"/>
    <lineage>
        <taxon>Bacteria</taxon>
        <taxon>Pseudomonadati</taxon>
        <taxon>Pseudomonadota</taxon>
        <taxon>Betaproteobacteria</taxon>
        <taxon>Burkholderiales</taxon>
        <taxon>Alcaligenaceae</taxon>
        <taxon>Achromobacter</taxon>
    </lineage>
</organism>
<evidence type="ECO:0000313" key="2">
    <source>
        <dbReference type="EMBL" id="PPA72548.1"/>
    </source>
</evidence>
<protein>
    <submittedName>
        <fullName evidence="2">Endonuclease</fullName>
    </submittedName>
</protein>
<proteinExistence type="predicted"/>
<keyword evidence="2" id="KW-0540">Nuclease</keyword>
<evidence type="ECO:0000259" key="1">
    <source>
        <dbReference type="SMART" id="SM00507"/>
    </source>
</evidence>
<evidence type="ECO:0000313" key="3">
    <source>
        <dbReference type="Proteomes" id="UP000239990"/>
    </source>
</evidence>
<feature type="domain" description="HNH nuclease" evidence="1">
    <location>
        <begin position="54"/>
        <end position="110"/>
    </location>
</feature>
<keyword evidence="2" id="KW-0378">Hydrolase</keyword>
<keyword evidence="2" id="KW-0255">Endonuclease</keyword>
<sequence length="126" mass="14249">MARRTLFPCRHRGCSALVRISGFCDEHAADAIGWKRSHLRGSRRERGYGPEWDRLRSLILKRDRHLCQCCDCVNTARVLPATEVDHRIPKSEGGTDAPDNLCAINSDCHKRKTAKESARARARAKP</sequence>
<dbReference type="InterPro" id="IPR003615">
    <property type="entry name" value="HNH_nuc"/>
</dbReference>
<dbReference type="SMART" id="SM00507">
    <property type="entry name" value="HNHc"/>
    <property type="match status" value="1"/>
</dbReference>
<dbReference type="Pfam" id="PF01844">
    <property type="entry name" value="HNH"/>
    <property type="match status" value="1"/>
</dbReference>
<dbReference type="AlphaFoldDB" id="A0A2S5GHW0"/>
<gene>
    <name evidence="2" type="ORF">C4E15_30065</name>
</gene>
<dbReference type="OrthoDB" id="5292295at2"/>